<proteinExistence type="predicted"/>
<evidence type="ECO:0000313" key="1">
    <source>
        <dbReference type="EMBL" id="KAL1124193.1"/>
    </source>
</evidence>
<dbReference type="PANTHER" id="PTHR21422:SF9">
    <property type="entry name" value="RAB3 GTPASE-ACTIVATING PROTEIN CATALYTIC SUBUNIT"/>
    <property type="match status" value="1"/>
</dbReference>
<dbReference type="PANTHER" id="PTHR21422">
    <property type="entry name" value="RAB3 GTPASE-ACTIVATING PROTEIN CATALYTIC SUBUNIT"/>
    <property type="match status" value="1"/>
</dbReference>
<gene>
    <name evidence="1" type="ORF">AAG570_001963</name>
</gene>
<reference evidence="1 2" key="1">
    <citation type="submission" date="2024-07" db="EMBL/GenBank/DDBJ databases">
        <title>Chromosome-level genome assembly of the water stick insect Ranatra chinensis (Heteroptera: Nepidae).</title>
        <authorList>
            <person name="Liu X."/>
        </authorList>
    </citation>
    <scope>NUCLEOTIDE SEQUENCE [LARGE SCALE GENOMIC DNA]</scope>
    <source>
        <strain evidence="1">Cailab_2021Rc</strain>
        <tissue evidence="1">Muscle</tissue>
    </source>
</reference>
<dbReference type="AlphaFoldDB" id="A0ABD0YWJ3"/>
<dbReference type="InterPro" id="IPR045700">
    <property type="entry name" value="Rab3GAP1"/>
</dbReference>
<sequence>MATEAEDGDDYDLYHYDFTTASDWEIFIARLEEVIHQWKLHHKRKLPRLKRGQFAETVWQAQSEKLMFADVEFTMTRHFTKIESVDGAEDTASSGPVIDDDDDEPLTDMMRLEHDYIPVWSSGPYLTAEETQPHVIARWYGLREFVVLAPVQGSIMSESKLKVLLSSLCIAVNNTNCEVPMFVRALELWQKFYIGIYEGRGVRAKFEMIHLHRVPQQCKHLTGLLSLFKSKVGSGAPVEPVAVSARFMYTLQDWTHFEWSQHPPDLDLFHGEVGFEELGKLPFGAVSEPISSLILYTTWPDVMETVVVDSESYTDFEPTQAPLWSLSAKKDSGLSLLLTSYLEEFLNLCMNNKTNKDYLGDLTKDSSSGDYFEPFSQLMESRIPTLSDLLGQYTSPKRQAEGPISYQILMPILCYLFPDAEKTPVSIYRVLFCN</sequence>
<dbReference type="Proteomes" id="UP001558652">
    <property type="component" value="Unassembled WGS sequence"/>
</dbReference>
<evidence type="ECO:0000313" key="2">
    <source>
        <dbReference type="Proteomes" id="UP001558652"/>
    </source>
</evidence>
<evidence type="ECO:0008006" key="3">
    <source>
        <dbReference type="Google" id="ProtNLM"/>
    </source>
</evidence>
<organism evidence="1 2">
    <name type="scientific">Ranatra chinensis</name>
    <dbReference type="NCBI Taxonomy" id="642074"/>
    <lineage>
        <taxon>Eukaryota</taxon>
        <taxon>Metazoa</taxon>
        <taxon>Ecdysozoa</taxon>
        <taxon>Arthropoda</taxon>
        <taxon>Hexapoda</taxon>
        <taxon>Insecta</taxon>
        <taxon>Pterygota</taxon>
        <taxon>Neoptera</taxon>
        <taxon>Paraneoptera</taxon>
        <taxon>Hemiptera</taxon>
        <taxon>Heteroptera</taxon>
        <taxon>Panheteroptera</taxon>
        <taxon>Nepomorpha</taxon>
        <taxon>Nepidae</taxon>
        <taxon>Ranatrinae</taxon>
        <taxon>Ranatra</taxon>
    </lineage>
</organism>
<keyword evidence="2" id="KW-1185">Reference proteome</keyword>
<name>A0ABD0YWJ3_9HEMI</name>
<dbReference type="EMBL" id="JBFDAA010000011">
    <property type="protein sequence ID" value="KAL1124193.1"/>
    <property type="molecule type" value="Genomic_DNA"/>
</dbReference>
<accession>A0ABD0YWJ3</accession>
<protein>
    <recommendedName>
        <fullName evidence="3">Rab3 GTPase-activating protein catalytic subunit</fullName>
    </recommendedName>
</protein>
<comment type="caution">
    <text evidence="1">The sequence shown here is derived from an EMBL/GenBank/DDBJ whole genome shotgun (WGS) entry which is preliminary data.</text>
</comment>